<sequence length="98" mass="10706">MHQKATLPMLILVLALLAATSNSQEPKRRAYSGKELIANASYHGENGYEENNSTKLMSNKSSVENNHSSMTSVGAVSISSGSVFFFVVSSFMIGYYNY</sequence>
<keyword evidence="1" id="KW-0812">Transmembrane</keyword>
<keyword evidence="1" id="KW-1133">Transmembrane helix</keyword>
<evidence type="ECO:0000256" key="2">
    <source>
        <dbReference type="SAM" id="SignalP"/>
    </source>
</evidence>
<evidence type="ECO:0000313" key="4">
    <source>
        <dbReference type="Proteomes" id="UP000230423"/>
    </source>
</evidence>
<evidence type="ECO:0000256" key="1">
    <source>
        <dbReference type="SAM" id="Phobius"/>
    </source>
</evidence>
<evidence type="ECO:0008006" key="5">
    <source>
        <dbReference type="Google" id="ProtNLM"/>
    </source>
</evidence>
<organism evidence="3 4">
    <name type="scientific">Teladorsagia circumcincta</name>
    <name type="common">Brown stomach worm</name>
    <name type="synonym">Ostertagia circumcincta</name>
    <dbReference type="NCBI Taxonomy" id="45464"/>
    <lineage>
        <taxon>Eukaryota</taxon>
        <taxon>Metazoa</taxon>
        <taxon>Ecdysozoa</taxon>
        <taxon>Nematoda</taxon>
        <taxon>Chromadorea</taxon>
        <taxon>Rhabditida</taxon>
        <taxon>Rhabditina</taxon>
        <taxon>Rhabditomorpha</taxon>
        <taxon>Strongyloidea</taxon>
        <taxon>Trichostrongylidae</taxon>
        <taxon>Teladorsagia</taxon>
    </lineage>
</organism>
<dbReference type="Proteomes" id="UP000230423">
    <property type="component" value="Unassembled WGS sequence"/>
</dbReference>
<keyword evidence="4" id="KW-1185">Reference proteome</keyword>
<accession>A0A2G9U1H4</accession>
<gene>
    <name evidence="3" type="ORF">TELCIR_14329</name>
</gene>
<feature type="transmembrane region" description="Helical" evidence="1">
    <location>
        <begin position="73"/>
        <end position="96"/>
    </location>
</feature>
<reference evidence="3 4" key="1">
    <citation type="submission" date="2015-09" db="EMBL/GenBank/DDBJ databases">
        <title>Draft genome of the parasitic nematode Teladorsagia circumcincta isolate WARC Sus (inbred).</title>
        <authorList>
            <person name="Mitreva M."/>
        </authorList>
    </citation>
    <scope>NUCLEOTIDE SEQUENCE [LARGE SCALE GENOMIC DNA]</scope>
    <source>
        <strain evidence="3 4">S</strain>
    </source>
</reference>
<proteinExistence type="predicted"/>
<name>A0A2G9U1H4_TELCI</name>
<dbReference type="AlphaFoldDB" id="A0A2G9U1H4"/>
<evidence type="ECO:0000313" key="3">
    <source>
        <dbReference type="EMBL" id="PIO64054.1"/>
    </source>
</evidence>
<feature type="signal peptide" evidence="2">
    <location>
        <begin position="1"/>
        <end position="23"/>
    </location>
</feature>
<keyword evidence="2" id="KW-0732">Signal</keyword>
<feature type="chain" id="PRO_5013809298" description="Transmembrane protein" evidence="2">
    <location>
        <begin position="24"/>
        <end position="98"/>
    </location>
</feature>
<keyword evidence="1" id="KW-0472">Membrane</keyword>
<protein>
    <recommendedName>
        <fullName evidence="5">Transmembrane protein</fullName>
    </recommendedName>
</protein>
<dbReference type="EMBL" id="KZ350270">
    <property type="protein sequence ID" value="PIO64054.1"/>
    <property type="molecule type" value="Genomic_DNA"/>
</dbReference>